<name>W7XJL4_TETTS</name>
<dbReference type="InParanoid" id="W7XJL4"/>
<evidence type="ECO:0000313" key="1">
    <source>
        <dbReference type="EMBL" id="EWS74249.1"/>
    </source>
</evidence>
<reference evidence="2" key="1">
    <citation type="journal article" date="2006" name="PLoS Biol.">
        <title>Macronuclear genome sequence of the ciliate Tetrahymena thermophila, a model eukaryote.</title>
        <authorList>
            <person name="Eisen J.A."/>
            <person name="Coyne R.S."/>
            <person name="Wu M."/>
            <person name="Wu D."/>
            <person name="Thiagarajan M."/>
            <person name="Wortman J.R."/>
            <person name="Badger J.H."/>
            <person name="Ren Q."/>
            <person name="Amedeo P."/>
            <person name="Jones K.M."/>
            <person name="Tallon L.J."/>
            <person name="Delcher A.L."/>
            <person name="Salzberg S.L."/>
            <person name="Silva J.C."/>
            <person name="Haas B.J."/>
            <person name="Majoros W.H."/>
            <person name="Farzad M."/>
            <person name="Carlton J.M."/>
            <person name="Smith R.K. Jr."/>
            <person name="Garg J."/>
            <person name="Pearlman R.E."/>
            <person name="Karrer K.M."/>
            <person name="Sun L."/>
            <person name="Manning G."/>
            <person name="Elde N.C."/>
            <person name="Turkewitz A.P."/>
            <person name="Asai D.J."/>
            <person name="Wilkes D.E."/>
            <person name="Wang Y."/>
            <person name="Cai H."/>
            <person name="Collins K."/>
            <person name="Stewart B.A."/>
            <person name="Lee S.R."/>
            <person name="Wilamowska K."/>
            <person name="Weinberg Z."/>
            <person name="Ruzzo W.L."/>
            <person name="Wloga D."/>
            <person name="Gaertig J."/>
            <person name="Frankel J."/>
            <person name="Tsao C.-C."/>
            <person name="Gorovsky M.A."/>
            <person name="Keeling P.J."/>
            <person name="Waller R.F."/>
            <person name="Patron N.J."/>
            <person name="Cherry J.M."/>
            <person name="Stover N.A."/>
            <person name="Krieger C.J."/>
            <person name="del Toro C."/>
            <person name="Ryder H.F."/>
            <person name="Williamson S.C."/>
            <person name="Barbeau R.A."/>
            <person name="Hamilton E.P."/>
            <person name="Orias E."/>
        </authorList>
    </citation>
    <scope>NUCLEOTIDE SEQUENCE [LARGE SCALE GENOMIC DNA]</scope>
    <source>
        <strain evidence="2">SB210</strain>
    </source>
</reference>
<organism evidence="1 2">
    <name type="scientific">Tetrahymena thermophila (strain SB210)</name>
    <dbReference type="NCBI Taxonomy" id="312017"/>
    <lineage>
        <taxon>Eukaryota</taxon>
        <taxon>Sar</taxon>
        <taxon>Alveolata</taxon>
        <taxon>Ciliophora</taxon>
        <taxon>Intramacronucleata</taxon>
        <taxon>Oligohymenophorea</taxon>
        <taxon>Hymenostomatida</taxon>
        <taxon>Tetrahymenina</taxon>
        <taxon>Tetrahymenidae</taxon>
        <taxon>Tetrahymena</taxon>
    </lineage>
</organism>
<dbReference type="RefSeq" id="XP_012653222.1">
    <property type="nucleotide sequence ID" value="XM_012797768.1"/>
</dbReference>
<dbReference type="Proteomes" id="UP000009168">
    <property type="component" value="Unassembled WGS sequence"/>
</dbReference>
<dbReference type="EMBL" id="GG662693">
    <property type="protein sequence ID" value="EWS74249.1"/>
    <property type="molecule type" value="Genomic_DNA"/>
</dbReference>
<accession>W7XJL4</accession>
<dbReference type="AlphaFoldDB" id="W7XJL4"/>
<proteinExistence type="predicted"/>
<sequence length="170" mass="20659">MYKKANKNLEITNQEYTQQNCMLKKSLNEKKKNACFLLYLVMIKNKFIIKKSILIQYDERTNQQLSLFERQTKLPKNKYIMRQSKKQSLNVKKIFCQAQQKQIIIIILLIRTDIYLLKKLQKLNKYQEEENWTLNQKKEESTYINQKLQKEENCIVDKKTIKDQLIKEFL</sequence>
<protein>
    <submittedName>
        <fullName evidence="1">Uncharacterized protein</fullName>
    </submittedName>
</protein>
<dbReference type="GeneID" id="24437726"/>
<evidence type="ECO:0000313" key="2">
    <source>
        <dbReference type="Proteomes" id="UP000009168"/>
    </source>
</evidence>
<dbReference type="KEGG" id="tet:TTHERM_000191059"/>
<gene>
    <name evidence="1" type="ORF">TTHERM_000191059</name>
</gene>
<keyword evidence="2" id="KW-1185">Reference proteome</keyword>